<dbReference type="EMBL" id="VOIH02000003">
    <property type="protein sequence ID" value="KAF3451769.1"/>
    <property type="molecule type" value="Genomic_DNA"/>
</dbReference>
<feature type="region of interest" description="Disordered" evidence="2">
    <location>
        <begin position="41"/>
        <end position="71"/>
    </location>
</feature>
<keyword evidence="4" id="KW-1185">Reference proteome</keyword>
<evidence type="ECO:0000313" key="3">
    <source>
        <dbReference type="EMBL" id="KAF3451769.1"/>
    </source>
</evidence>
<dbReference type="OrthoDB" id="1729514at2759"/>
<dbReference type="AlphaFoldDB" id="A0A8K0HHE6"/>
<gene>
    <name evidence="3" type="ORF">FNV43_RR07865</name>
</gene>
<feature type="compositionally biased region" description="Acidic residues" evidence="2">
    <location>
        <begin position="43"/>
        <end position="53"/>
    </location>
</feature>
<sequence>MAYQPLRSGRNRPVYDAQSRLRYAFDAGHYSLDGFPRGLDLVHDDDDDGDEDSSSPLSSDSETDDGSDGKSARWADVAASFRVFSDSLLRMERAESEMAKAREALRLEAEKRRAESEAELTQMMLRTQFQIASLVSRRIPSQKRKRVEEGERTSAVASQRSNPWYKTMQIQKRLVFTLMKQNSQFQNYRHA</sequence>
<proteinExistence type="predicted"/>
<dbReference type="Proteomes" id="UP000796880">
    <property type="component" value="Unassembled WGS sequence"/>
</dbReference>
<evidence type="ECO:0000256" key="2">
    <source>
        <dbReference type="SAM" id="MobiDB-lite"/>
    </source>
</evidence>
<reference evidence="3" key="1">
    <citation type="submission" date="2020-03" db="EMBL/GenBank/DDBJ databases">
        <title>A high-quality chromosome-level genome assembly of a woody plant with both climbing and erect habits, Rhamnella rubrinervis.</title>
        <authorList>
            <person name="Lu Z."/>
            <person name="Yang Y."/>
            <person name="Zhu X."/>
            <person name="Sun Y."/>
        </authorList>
    </citation>
    <scope>NUCLEOTIDE SEQUENCE</scope>
    <source>
        <strain evidence="3">BYM</strain>
        <tissue evidence="3">Leaf</tissue>
    </source>
</reference>
<comment type="caution">
    <text evidence="3">The sequence shown here is derived from an EMBL/GenBank/DDBJ whole genome shotgun (WGS) entry which is preliminary data.</text>
</comment>
<feature type="coiled-coil region" evidence="1">
    <location>
        <begin position="91"/>
        <end position="126"/>
    </location>
</feature>
<accession>A0A8K0HHE6</accession>
<protein>
    <submittedName>
        <fullName evidence="3">Uncharacterized protein</fullName>
    </submittedName>
</protein>
<name>A0A8K0HHE6_9ROSA</name>
<evidence type="ECO:0000256" key="1">
    <source>
        <dbReference type="SAM" id="Coils"/>
    </source>
</evidence>
<evidence type="ECO:0000313" key="4">
    <source>
        <dbReference type="Proteomes" id="UP000796880"/>
    </source>
</evidence>
<keyword evidence="1" id="KW-0175">Coiled coil</keyword>
<organism evidence="3 4">
    <name type="scientific">Rhamnella rubrinervis</name>
    <dbReference type="NCBI Taxonomy" id="2594499"/>
    <lineage>
        <taxon>Eukaryota</taxon>
        <taxon>Viridiplantae</taxon>
        <taxon>Streptophyta</taxon>
        <taxon>Embryophyta</taxon>
        <taxon>Tracheophyta</taxon>
        <taxon>Spermatophyta</taxon>
        <taxon>Magnoliopsida</taxon>
        <taxon>eudicotyledons</taxon>
        <taxon>Gunneridae</taxon>
        <taxon>Pentapetalae</taxon>
        <taxon>rosids</taxon>
        <taxon>fabids</taxon>
        <taxon>Rosales</taxon>
        <taxon>Rhamnaceae</taxon>
        <taxon>rhamnoid group</taxon>
        <taxon>Rhamneae</taxon>
        <taxon>Rhamnella</taxon>
    </lineage>
</organism>